<dbReference type="SUPFAM" id="SSF52540">
    <property type="entry name" value="P-loop containing nucleoside triphosphate hydrolases"/>
    <property type="match status" value="1"/>
</dbReference>
<evidence type="ECO:0000256" key="2">
    <source>
        <dbReference type="ARBA" id="ARBA00022741"/>
    </source>
</evidence>
<dbReference type="AlphaFoldDB" id="A0A0C3S914"/>
<name>A0A0C3S914_PHLG1</name>
<keyword evidence="3" id="KW-0378">Hydrolase</keyword>
<dbReference type="OrthoDB" id="10256233at2759"/>
<keyword evidence="2" id="KW-0547">Nucleotide-binding</keyword>
<dbReference type="InterPro" id="IPR001650">
    <property type="entry name" value="Helicase_C-like"/>
</dbReference>
<dbReference type="SMART" id="SM00487">
    <property type="entry name" value="DEXDc"/>
    <property type="match status" value="1"/>
</dbReference>
<evidence type="ECO:0000256" key="1">
    <source>
        <dbReference type="ARBA" id="ARBA00012552"/>
    </source>
</evidence>
<dbReference type="PROSITE" id="PS51192">
    <property type="entry name" value="HELICASE_ATP_BIND_1"/>
    <property type="match status" value="1"/>
</dbReference>
<evidence type="ECO:0000313" key="11">
    <source>
        <dbReference type="Proteomes" id="UP000053257"/>
    </source>
</evidence>
<reference evidence="10 11" key="1">
    <citation type="journal article" date="2014" name="PLoS Genet.">
        <title>Analysis of the Phlebiopsis gigantea genome, transcriptome and secretome provides insight into its pioneer colonization strategies of wood.</title>
        <authorList>
            <person name="Hori C."/>
            <person name="Ishida T."/>
            <person name="Igarashi K."/>
            <person name="Samejima M."/>
            <person name="Suzuki H."/>
            <person name="Master E."/>
            <person name="Ferreira P."/>
            <person name="Ruiz-Duenas F.J."/>
            <person name="Held B."/>
            <person name="Canessa P."/>
            <person name="Larrondo L.F."/>
            <person name="Schmoll M."/>
            <person name="Druzhinina I.S."/>
            <person name="Kubicek C.P."/>
            <person name="Gaskell J.A."/>
            <person name="Kersten P."/>
            <person name="St John F."/>
            <person name="Glasner J."/>
            <person name="Sabat G."/>
            <person name="Splinter BonDurant S."/>
            <person name="Syed K."/>
            <person name="Yadav J."/>
            <person name="Mgbeahuruike A.C."/>
            <person name="Kovalchuk A."/>
            <person name="Asiegbu F.O."/>
            <person name="Lackner G."/>
            <person name="Hoffmeister D."/>
            <person name="Rencoret J."/>
            <person name="Gutierrez A."/>
            <person name="Sun H."/>
            <person name="Lindquist E."/>
            <person name="Barry K."/>
            <person name="Riley R."/>
            <person name="Grigoriev I.V."/>
            <person name="Henrissat B."/>
            <person name="Kues U."/>
            <person name="Berka R.M."/>
            <person name="Martinez A.T."/>
            <person name="Covert S.F."/>
            <person name="Blanchette R.A."/>
            <person name="Cullen D."/>
        </authorList>
    </citation>
    <scope>NUCLEOTIDE SEQUENCE [LARGE SCALE GENOMIC DNA]</scope>
    <source>
        <strain evidence="10 11">11061_1 CR5-6</strain>
    </source>
</reference>
<evidence type="ECO:0000256" key="3">
    <source>
        <dbReference type="ARBA" id="ARBA00022801"/>
    </source>
</evidence>
<dbReference type="InterPro" id="IPR027417">
    <property type="entry name" value="P-loop_NTPase"/>
</dbReference>
<protein>
    <recommendedName>
        <fullName evidence="1">RNA helicase</fullName>
        <ecNumber evidence="1">3.6.4.13</ecNumber>
    </recommendedName>
</protein>
<sequence>MPLLSFNSLRTAKAILPTELLAYSFHTSSSLYAKGALKPRGTSRTRLAKDLKPRKPFGPGKAASLDVAPRKTFQRDPVPHSEAKDIYGAIEKSREFRKTRQESRERREQGSWRGESSRRGSWDKPRDGDSGPRIPSSLRLSPREPYKQPRKPRKPAVEVTDEFSRSSLQTVPTNPDARFTSPPLMEGLLRSVNEILGEDAAPTPIQELSLKNLFSRPEGEWTQHLLASETGSGKSLAYMLPMLHDLKTTELAHGGNITEGTPSDGKKRLYNPRAIVLAPTHELSRQLSKTAKALLHNIKMRTICASDANKQLRQGLTNHKVSAAKMSTQYATMSNDTSGPAQFQDKTRSIDVLVSTPNKLLEMVRGHGWNWAPAKAAQEGEKNTFVVGEPEVGLQRVEWVVIDEADVMFDPDFLEETQALLADIAAARGQPVPAPVSDAATPATYNYPFNLVLTSATIPNSLASYLDNHHPNLVRLASPNLHKLPATLKMEHAAWTGGNRVADIEHKIQHIWWQDKQSGKRRPSKVLVFCNKSTAVESLGKDLEEKGVKNIALTSTAEVRKKGNSHHLSGFLLEPLEPRPSEANQNKVSSKEEASETEEEAPNVLITTSLLSRGLDFHPKINNVLIIDPPRNMIDFLHRAGRTGRAGKRGTVIVFGKAKGRGSEVHKELKTKVRALRH</sequence>
<evidence type="ECO:0000256" key="4">
    <source>
        <dbReference type="ARBA" id="ARBA00022806"/>
    </source>
</evidence>
<dbReference type="GO" id="GO:0016787">
    <property type="term" value="F:hydrolase activity"/>
    <property type="evidence" value="ECO:0007669"/>
    <property type="project" value="UniProtKB-KW"/>
</dbReference>
<evidence type="ECO:0000256" key="7">
    <source>
        <dbReference type="SAM" id="MobiDB-lite"/>
    </source>
</evidence>
<keyword evidence="5" id="KW-0067">ATP-binding</keyword>
<feature type="region of interest" description="Disordered" evidence="7">
    <location>
        <begin position="571"/>
        <end position="601"/>
    </location>
</feature>
<dbReference type="EC" id="3.6.4.13" evidence="1"/>
<accession>A0A0C3S914</accession>
<dbReference type="STRING" id="745531.A0A0C3S914"/>
<feature type="compositionally biased region" description="Basic and acidic residues" evidence="7">
    <location>
        <begin position="73"/>
        <end position="130"/>
    </location>
</feature>
<dbReference type="GO" id="GO:0005524">
    <property type="term" value="F:ATP binding"/>
    <property type="evidence" value="ECO:0007669"/>
    <property type="project" value="UniProtKB-KW"/>
</dbReference>
<feature type="region of interest" description="Disordered" evidence="7">
    <location>
        <begin position="37"/>
        <end position="182"/>
    </location>
</feature>
<keyword evidence="11" id="KW-1185">Reference proteome</keyword>
<feature type="domain" description="Helicase C-terminal" evidence="9">
    <location>
        <begin position="506"/>
        <end position="678"/>
    </location>
</feature>
<organism evidence="10 11">
    <name type="scientific">Phlebiopsis gigantea (strain 11061_1 CR5-6)</name>
    <name type="common">White-rot fungus</name>
    <name type="synonym">Peniophora gigantea</name>
    <dbReference type="NCBI Taxonomy" id="745531"/>
    <lineage>
        <taxon>Eukaryota</taxon>
        <taxon>Fungi</taxon>
        <taxon>Dikarya</taxon>
        <taxon>Basidiomycota</taxon>
        <taxon>Agaricomycotina</taxon>
        <taxon>Agaricomycetes</taxon>
        <taxon>Polyporales</taxon>
        <taxon>Phanerochaetaceae</taxon>
        <taxon>Phlebiopsis</taxon>
    </lineage>
</organism>
<dbReference type="CDD" id="cd18787">
    <property type="entry name" value="SF2_C_DEAD"/>
    <property type="match status" value="1"/>
</dbReference>
<evidence type="ECO:0000256" key="5">
    <source>
        <dbReference type="ARBA" id="ARBA00022840"/>
    </source>
</evidence>
<dbReference type="InterPro" id="IPR014001">
    <property type="entry name" value="Helicase_ATP-bd"/>
</dbReference>
<dbReference type="GO" id="GO:0003676">
    <property type="term" value="F:nucleic acid binding"/>
    <property type="evidence" value="ECO:0007669"/>
    <property type="project" value="InterPro"/>
</dbReference>
<evidence type="ECO:0000313" key="10">
    <source>
        <dbReference type="EMBL" id="KIP05785.1"/>
    </source>
</evidence>
<dbReference type="PROSITE" id="PS51194">
    <property type="entry name" value="HELICASE_CTER"/>
    <property type="match status" value="1"/>
</dbReference>
<dbReference type="Pfam" id="PF00271">
    <property type="entry name" value="Helicase_C"/>
    <property type="match status" value="1"/>
</dbReference>
<dbReference type="Pfam" id="PF00270">
    <property type="entry name" value="DEAD"/>
    <property type="match status" value="1"/>
</dbReference>
<evidence type="ECO:0000259" key="9">
    <source>
        <dbReference type="PROSITE" id="PS51194"/>
    </source>
</evidence>
<gene>
    <name evidence="10" type="ORF">PHLGIDRAFT_91721</name>
</gene>
<evidence type="ECO:0000256" key="6">
    <source>
        <dbReference type="ARBA" id="ARBA00047984"/>
    </source>
</evidence>
<keyword evidence="4" id="KW-0347">Helicase</keyword>
<dbReference type="PANTHER" id="PTHR47960">
    <property type="entry name" value="DEAD-BOX ATP-DEPENDENT RNA HELICASE 50"/>
    <property type="match status" value="1"/>
</dbReference>
<proteinExistence type="predicted"/>
<evidence type="ECO:0000259" key="8">
    <source>
        <dbReference type="PROSITE" id="PS51192"/>
    </source>
</evidence>
<comment type="catalytic activity">
    <reaction evidence="6">
        <text>ATP + H2O = ADP + phosphate + H(+)</text>
        <dbReference type="Rhea" id="RHEA:13065"/>
        <dbReference type="ChEBI" id="CHEBI:15377"/>
        <dbReference type="ChEBI" id="CHEBI:15378"/>
        <dbReference type="ChEBI" id="CHEBI:30616"/>
        <dbReference type="ChEBI" id="CHEBI:43474"/>
        <dbReference type="ChEBI" id="CHEBI:456216"/>
        <dbReference type="EC" id="3.6.4.13"/>
    </reaction>
</comment>
<dbReference type="Gene3D" id="3.40.50.300">
    <property type="entry name" value="P-loop containing nucleotide triphosphate hydrolases"/>
    <property type="match status" value="2"/>
</dbReference>
<dbReference type="InterPro" id="IPR011545">
    <property type="entry name" value="DEAD/DEAH_box_helicase_dom"/>
</dbReference>
<dbReference type="SMART" id="SM00490">
    <property type="entry name" value="HELICc"/>
    <property type="match status" value="1"/>
</dbReference>
<dbReference type="GO" id="GO:0003724">
    <property type="term" value="F:RNA helicase activity"/>
    <property type="evidence" value="ECO:0007669"/>
    <property type="project" value="UniProtKB-EC"/>
</dbReference>
<feature type="domain" description="Helicase ATP-binding" evidence="8">
    <location>
        <begin position="225"/>
        <end position="476"/>
    </location>
</feature>
<dbReference type="EMBL" id="KN840534">
    <property type="protein sequence ID" value="KIP05785.1"/>
    <property type="molecule type" value="Genomic_DNA"/>
</dbReference>
<dbReference type="HOGENOM" id="CLU_003041_18_1_1"/>
<dbReference type="Proteomes" id="UP000053257">
    <property type="component" value="Unassembled WGS sequence"/>
</dbReference>